<dbReference type="Proteomes" id="UP000029725">
    <property type="component" value="Unassembled WGS sequence"/>
</dbReference>
<keyword evidence="3" id="KW-1185">Reference proteome</keyword>
<evidence type="ECO:0000313" key="2">
    <source>
        <dbReference type="EMBL" id="KGG49938.1"/>
    </source>
</evidence>
<accession>A0A098VLK2</accession>
<dbReference type="PANTHER" id="PTHR22767:SF3">
    <property type="entry name" value="N-ALPHA-ACETYLTRANSFERASE 25, NATB AUXILIARY SUBUNIT"/>
    <property type="match status" value="1"/>
</dbReference>
<dbReference type="InterPro" id="IPR019183">
    <property type="entry name" value="NAA25_NatB_aux_su"/>
</dbReference>
<organism evidence="2 3">
    <name type="scientific">Mitosporidium daphniae</name>
    <dbReference type="NCBI Taxonomy" id="1485682"/>
    <lineage>
        <taxon>Eukaryota</taxon>
        <taxon>Fungi</taxon>
        <taxon>Fungi incertae sedis</taxon>
        <taxon>Microsporidia</taxon>
        <taxon>Mitosporidium</taxon>
    </lineage>
</organism>
<dbReference type="GO" id="GO:0031416">
    <property type="term" value="C:NatB complex"/>
    <property type="evidence" value="ECO:0007669"/>
    <property type="project" value="TreeGrafter"/>
</dbReference>
<dbReference type="OrthoDB" id="1874341at2759"/>
<sequence>MLWLILDAELLDFLEHYCDVYPSSEDLLMELFFASVRCLDFKRANQTQSDKYLIWSILALYNQAQVTEKKGPEEISLDLVKKMLHKAVSEGRLKSFQDYCLCMLLPTKDPAFMSMLSSIPENIFPTSLDSTKWKAQVLFHQKAHASLVEYCKLNDWEVVVLYLDSIAALKNEVSQNPQDIFFWETEDLPDKKSNVSALARIEFAHKTEDPRLHEYLSSYFSKFGHKDSCFSYLQPYLHPLSTFAEVTAAFINSHKDESPFCEESIARLLSAYKFNEYFLQNLNPASLSISCSEYLKQYGKSKACCQKPFGDFIFLAILCAIRKNAKEQQQVLQNQNQALENEKQLNGEKPDLVLPYEFLMNCAVLALFGLCDDDSNFILKLFAIFLLRELGAVSFALSLYDSLNVKFIQLDILSYVVLDWIPLIGFKEEVFRIQKGLLSLYENNDSETPELLCEAYRHGSFSQVPEFLDLHLQLKYSIQRKIGEISACQADCLQLASKSNIEQFFSSLKLPIVFKTIVDNRPFLDLFPTWSAFPWFAEFLKKYSPKETSWIETCYAILLAMKSCFVPYDSVDDLIIQPTLRDSSDQIILFSQELTTDVLNIDPLIFALLNVVKEILNGDHVLSLNWISKIVDLMDKQLKADVASARPCMQTPDVILVRLESFVEIIHYLTIFLVGLYKKISSSSNHEAICLQNLDTLRSTCLAVTELIPGIIAYIEGHSSVHLPEEVAFPLAPEDLDASYHESLLEPMVC</sequence>
<protein>
    <submittedName>
        <fullName evidence="2">Uncharacterized protein</fullName>
    </submittedName>
</protein>
<comment type="caution">
    <text evidence="2">The sequence shown here is derived from an EMBL/GenBank/DDBJ whole genome shotgun (WGS) entry which is preliminary data.</text>
</comment>
<dbReference type="EMBL" id="JMKJ01000612">
    <property type="protein sequence ID" value="KGG49938.1"/>
    <property type="molecule type" value="Genomic_DNA"/>
</dbReference>
<gene>
    <name evidence="2" type="ORF">DI09_9p210</name>
</gene>
<dbReference type="AlphaFoldDB" id="A0A098VLK2"/>
<comment type="similarity">
    <text evidence="1">Belongs to the MDM20/NAA25 family.</text>
</comment>
<name>A0A098VLK2_9MICR</name>
<evidence type="ECO:0000256" key="1">
    <source>
        <dbReference type="ARBA" id="ARBA00006298"/>
    </source>
</evidence>
<dbReference type="Pfam" id="PF09797">
    <property type="entry name" value="NatB_MDM20"/>
    <property type="match status" value="1"/>
</dbReference>
<dbReference type="HOGENOM" id="CLU_370914_0_0_1"/>
<reference evidence="2 3" key="1">
    <citation type="submission" date="2014-04" db="EMBL/GenBank/DDBJ databases">
        <title>A new species of microsporidia sheds light on the evolution of extreme parasitism.</title>
        <authorList>
            <person name="Haag K.L."/>
            <person name="James T.Y."/>
            <person name="Larsson R."/>
            <person name="Schaer T.M."/>
            <person name="Refardt D."/>
            <person name="Pombert J.-F."/>
            <person name="Ebert D."/>
        </authorList>
    </citation>
    <scope>NUCLEOTIDE SEQUENCE [LARGE SCALE GENOMIC DNA]</scope>
    <source>
        <strain evidence="2 3">UGP3</strain>
        <tissue evidence="2">Spores</tissue>
    </source>
</reference>
<dbReference type="GeneID" id="25261172"/>
<dbReference type="VEuPathDB" id="MicrosporidiaDB:DI09_9p210"/>
<dbReference type="RefSeq" id="XP_013236365.1">
    <property type="nucleotide sequence ID" value="XM_013380911.1"/>
</dbReference>
<evidence type="ECO:0000313" key="3">
    <source>
        <dbReference type="Proteomes" id="UP000029725"/>
    </source>
</evidence>
<dbReference type="PANTHER" id="PTHR22767">
    <property type="entry name" value="N-TERMINAL ACETYLTRANSFERASE-RELATED"/>
    <property type="match status" value="1"/>
</dbReference>
<proteinExistence type="inferred from homology"/>